<feature type="domain" description="Acyltransferase 3" evidence="2">
    <location>
        <begin position="12"/>
        <end position="365"/>
    </location>
</feature>
<dbReference type="GO" id="GO:0016747">
    <property type="term" value="F:acyltransferase activity, transferring groups other than amino-acyl groups"/>
    <property type="evidence" value="ECO:0007669"/>
    <property type="project" value="InterPro"/>
</dbReference>
<feature type="transmembrane region" description="Helical" evidence="1">
    <location>
        <begin position="171"/>
        <end position="193"/>
    </location>
</feature>
<evidence type="ECO:0000313" key="4">
    <source>
        <dbReference type="Proteomes" id="UP000243494"/>
    </source>
</evidence>
<evidence type="ECO:0000259" key="2">
    <source>
        <dbReference type="Pfam" id="PF01757"/>
    </source>
</evidence>
<keyword evidence="4" id="KW-1185">Reference proteome</keyword>
<gene>
    <name evidence="3" type="ORF">CHF27_012785</name>
</gene>
<name>A0A371IPZ1_9FIRM</name>
<sequence>MMVSNKQQSGRIKYIDGLRGICALIVVMSHFMVAFFPSSYWGASLPSHTLYNLDTYLAQSPLSLFYAGNYAVCIFFIISGFVLSKNYYANNQKINKLATTRYLRLCIPILFSTLIIFIFMKFSIFKSIQASNITGSIWLQNLYNFNPNFGDMLKVTLFDVFFLGSGKYNTVLWMMSILFYGSFLTIFITMLWSNIKNRHIIYLILGIIFFKLNKIYYISFILGIVLSDLDTNHKNIINKITGNLYCMFMIILGIYLGCYPTGITPTNTFYSWLNIGEQSYLIYHILGAFMVVLGVICCKKIQIILSKTIFQYLGKLSFSIFLVHIIILSSFSCNIFIKVWNLTQRYQFSFIISFIPSIIIIIGFSHLFYKLIEQNLNKMVSKTYDKFFL</sequence>
<dbReference type="PANTHER" id="PTHR23028:SF134">
    <property type="entry name" value="PUTATIVE (AFU_ORTHOLOGUE AFUA_4G08520)-RELATED"/>
    <property type="match status" value="1"/>
</dbReference>
<feature type="transmembrane region" description="Helical" evidence="1">
    <location>
        <begin position="199"/>
        <end position="224"/>
    </location>
</feature>
<dbReference type="AlphaFoldDB" id="A0A371IPZ1"/>
<feature type="transmembrane region" description="Helical" evidence="1">
    <location>
        <begin position="282"/>
        <end position="298"/>
    </location>
</feature>
<organism evidence="3 4">
    <name type="scientific">Romboutsia maritimum</name>
    <dbReference type="NCBI Taxonomy" id="2020948"/>
    <lineage>
        <taxon>Bacteria</taxon>
        <taxon>Bacillati</taxon>
        <taxon>Bacillota</taxon>
        <taxon>Clostridia</taxon>
        <taxon>Peptostreptococcales</taxon>
        <taxon>Peptostreptococcaceae</taxon>
        <taxon>Romboutsia</taxon>
    </lineage>
</organism>
<feature type="transmembrane region" description="Helical" evidence="1">
    <location>
        <begin position="105"/>
        <end position="125"/>
    </location>
</feature>
<feature type="transmembrane region" description="Helical" evidence="1">
    <location>
        <begin position="21"/>
        <end position="43"/>
    </location>
</feature>
<feature type="transmembrane region" description="Helical" evidence="1">
    <location>
        <begin position="244"/>
        <end position="262"/>
    </location>
</feature>
<accession>A0A371IPZ1</accession>
<feature type="transmembrane region" description="Helical" evidence="1">
    <location>
        <begin position="346"/>
        <end position="369"/>
    </location>
</feature>
<dbReference type="Proteomes" id="UP000243494">
    <property type="component" value="Unassembled WGS sequence"/>
</dbReference>
<keyword evidence="1" id="KW-0812">Transmembrane</keyword>
<evidence type="ECO:0000256" key="1">
    <source>
        <dbReference type="SAM" id="Phobius"/>
    </source>
</evidence>
<proteinExistence type="predicted"/>
<keyword evidence="3" id="KW-0012">Acyltransferase</keyword>
<dbReference type="PANTHER" id="PTHR23028">
    <property type="entry name" value="ACETYLTRANSFERASE"/>
    <property type="match status" value="1"/>
</dbReference>
<protein>
    <submittedName>
        <fullName evidence="3">Acyltransferase</fullName>
    </submittedName>
</protein>
<reference evidence="3 4" key="1">
    <citation type="journal article" date="2017" name="Genome Announc.">
        <title>Draft Genome Sequence of Romboutsia maritimum sp. nov. Strain CCRI-22766(T), Isolated from Coastal Estuarine Mud.</title>
        <authorList>
            <person name="Maheux A.F."/>
            <person name="Boudreau D.K."/>
            <person name="Berube E."/>
            <person name="Boissinot M."/>
            <person name="Raymond F."/>
            <person name="Brodeur S."/>
            <person name="Corbeil J."/>
            <person name="Brightwell G."/>
            <person name="Broda D."/>
            <person name="Omar R.F."/>
            <person name="Bergeron M.G."/>
        </authorList>
    </citation>
    <scope>NUCLEOTIDE SEQUENCE [LARGE SCALE GENOMIC DNA]</scope>
    <source>
        <strain evidence="3 4">CCRI-22766</strain>
    </source>
</reference>
<keyword evidence="1" id="KW-0472">Membrane</keyword>
<dbReference type="InterPro" id="IPR050879">
    <property type="entry name" value="Acyltransferase_3"/>
</dbReference>
<comment type="caution">
    <text evidence="3">The sequence shown here is derived from an EMBL/GenBank/DDBJ whole genome shotgun (WGS) entry which is preliminary data.</text>
</comment>
<evidence type="ECO:0000313" key="3">
    <source>
        <dbReference type="EMBL" id="RDY22549.1"/>
    </source>
</evidence>
<dbReference type="Pfam" id="PF01757">
    <property type="entry name" value="Acyl_transf_3"/>
    <property type="match status" value="1"/>
</dbReference>
<dbReference type="EMBL" id="NOJZ02000040">
    <property type="protein sequence ID" value="RDY22549.1"/>
    <property type="molecule type" value="Genomic_DNA"/>
</dbReference>
<feature type="transmembrane region" description="Helical" evidence="1">
    <location>
        <begin position="318"/>
        <end position="340"/>
    </location>
</feature>
<dbReference type="InterPro" id="IPR002656">
    <property type="entry name" value="Acyl_transf_3_dom"/>
</dbReference>
<keyword evidence="1" id="KW-1133">Transmembrane helix</keyword>
<feature type="transmembrane region" description="Helical" evidence="1">
    <location>
        <begin position="63"/>
        <end position="84"/>
    </location>
</feature>
<keyword evidence="3" id="KW-0808">Transferase</keyword>